<dbReference type="InterPro" id="IPR003593">
    <property type="entry name" value="AAA+_ATPase"/>
</dbReference>
<evidence type="ECO:0000256" key="4">
    <source>
        <dbReference type="ARBA" id="ARBA00022840"/>
    </source>
</evidence>
<organism evidence="8 9">
    <name type="scientific">Aureimonas populi</name>
    <dbReference type="NCBI Taxonomy" id="1701758"/>
    <lineage>
        <taxon>Bacteria</taxon>
        <taxon>Pseudomonadati</taxon>
        <taxon>Pseudomonadota</taxon>
        <taxon>Alphaproteobacteria</taxon>
        <taxon>Hyphomicrobiales</taxon>
        <taxon>Aurantimonadaceae</taxon>
        <taxon>Aureimonas</taxon>
    </lineage>
</organism>
<evidence type="ECO:0000256" key="1">
    <source>
        <dbReference type="ARBA" id="ARBA00005417"/>
    </source>
</evidence>
<keyword evidence="4 8" id="KW-0067">ATP-binding</keyword>
<dbReference type="SUPFAM" id="SSF52540">
    <property type="entry name" value="P-loop containing nucleoside triphosphate hydrolases"/>
    <property type="match status" value="1"/>
</dbReference>
<keyword evidence="9" id="KW-1185">Reference proteome</keyword>
<gene>
    <name evidence="8" type="ORF">ACFSKQ_03515</name>
</gene>
<proteinExistence type="inferred from homology"/>
<keyword evidence="5" id="KW-1278">Translocase</keyword>
<accession>A0ABW5CIY4</accession>
<evidence type="ECO:0000259" key="7">
    <source>
        <dbReference type="PROSITE" id="PS50893"/>
    </source>
</evidence>
<feature type="domain" description="ABC transporter" evidence="7">
    <location>
        <begin position="2"/>
        <end position="238"/>
    </location>
</feature>
<comment type="caution">
    <text evidence="8">The sequence shown here is derived from an EMBL/GenBank/DDBJ whole genome shotgun (WGS) entry which is preliminary data.</text>
</comment>
<evidence type="ECO:0000256" key="3">
    <source>
        <dbReference type="ARBA" id="ARBA00022741"/>
    </source>
</evidence>
<evidence type="ECO:0000256" key="5">
    <source>
        <dbReference type="ARBA" id="ARBA00022967"/>
    </source>
</evidence>
<dbReference type="PANTHER" id="PTHR43875">
    <property type="entry name" value="MALTODEXTRIN IMPORT ATP-BINDING PROTEIN MSMX"/>
    <property type="match status" value="1"/>
</dbReference>
<protein>
    <submittedName>
        <fullName evidence="8">ABC transporter ATP-binding protein</fullName>
    </submittedName>
</protein>
<evidence type="ECO:0000313" key="9">
    <source>
        <dbReference type="Proteomes" id="UP001597371"/>
    </source>
</evidence>
<name>A0ABW5CIY4_9HYPH</name>
<evidence type="ECO:0000256" key="2">
    <source>
        <dbReference type="ARBA" id="ARBA00022475"/>
    </source>
</evidence>
<dbReference type="PROSITE" id="PS50893">
    <property type="entry name" value="ABC_TRANSPORTER_2"/>
    <property type="match status" value="1"/>
</dbReference>
<dbReference type="InterPro" id="IPR003439">
    <property type="entry name" value="ABC_transporter-like_ATP-bd"/>
</dbReference>
<dbReference type="RefSeq" id="WP_209737843.1">
    <property type="nucleotide sequence ID" value="NZ_CP072611.1"/>
</dbReference>
<dbReference type="Pfam" id="PF00005">
    <property type="entry name" value="ABC_tran"/>
    <property type="match status" value="1"/>
</dbReference>
<dbReference type="PANTHER" id="PTHR43875:SF15">
    <property type="entry name" value="TREHALOSE IMPORT ATP-BINDING PROTEIN SUGC"/>
    <property type="match status" value="1"/>
</dbReference>
<sequence>MIRISNLSKRFAGFQAVSDVSIEVPKGAFLVLVGPSGCGKSTMLRMLAGLETPSAGTIAFDGKLVSDGARSWTIEPARRNAGLVFQSYALWPHMTVGGNVEWPLKVAGMGRAERRARIGEVLGLLGIDKLAERYPNEISGGQQQRVAIARMIAPKPGILLFDEPLSNLDAKLRVEMRTELLRIHRATGATSVYVTHDQVEAMTMASHVAVMNGGRVEQFGSPDELVAHPQSAFVATFVGTPPANLVPANAIPAGHPLSGQGEGGAFMFRPEELFVDEAAGPRTIVLDYAEASPVAGRTMITGVSKDMRLTAVVDRAPTLRVGQSVHFRIPDRPAALFSREGALVR</sequence>
<dbReference type="InterPro" id="IPR017871">
    <property type="entry name" value="ABC_transporter-like_CS"/>
</dbReference>
<evidence type="ECO:0000256" key="6">
    <source>
        <dbReference type="ARBA" id="ARBA00023136"/>
    </source>
</evidence>
<dbReference type="InterPro" id="IPR047641">
    <property type="entry name" value="ABC_transpr_MalK/UgpC-like"/>
</dbReference>
<evidence type="ECO:0000313" key="8">
    <source>
        <dbReference type="EMBL" id="MFD2236532.1"/>
    </source>
</evidence>
<dbReference type="GO" id="GO:0005524">
    <property type="term" value="F:ATP binding"/>
    <property type="evidence" value="ECO:0007669"/>
    <property type="project" value="UniProtKB-KW"/>
</dbReference>
<dbReference type="SMART" id="SM00382">
    <property type="entry name" value="AAA"/>
    <property type="match status" value="1"/>
</dbReference>
<keyword evidence="6" id="KW-0472">Membrane</keyword>
<dbReference type="InterPro" id="IPR027417">
    <property type="entry name" value="P-loop_NTPase"/>
</dbReference>
<dbReference type="Proteomes" id="UP001597371">
    <property type="component" value="Unassembled WGS sequence"/>
</dbReference>
<dbReference type="EMBL" id="JBHUIJ010000004">
    <property type="protein sequence ID" value="MFD2236532.1"/>
    <property type="molecule type" value="Genomic_DNA"/>
</dbReference>
<comment type="similarity">
    <text evidence="1">Belongs to the ABC transporter superfamily.</text>
</comment>
<reference evidence="9" key="1">
    <citation type="journal article" date="2019" name="Int. J. Syst. Evol. Microbiol.">
        <title>The Global Catalogue of Microorganisms (GCM) 10K type strain sequencing project: providing services to taxonomists for standard genome sequencing and annotation.</title>
        <authorList>
            <consortium name="The Broad Institute Genomics Platform"/>
            <consortium name="The Broad Institute Genome Sequencing Center for Infectious Disease"/>
            <person name="Wu L."/>
            <person name="Ma J."/>
        </authorList>
    </citation>
    <scope>NUCLEOTIDE SEQUENCE [LARGE SCALE GENOMIC DNA]</scope>
    <source>
        <strain evidence="9">ZS-35-S2</strain>
    </source>
</reference>
<keyword evidence="3" id="KW-0547">Nucleotide-binding</keyword>
<keyword evidence="2" id="KW-1003">Cell membrane</keyword>
<dbReference type="PROSITE" id="PS00211">
    <property type="entry name" value="ABC_TRANSPORTER_1"/>
    <property type="match status" value="1"/>
</dbReference>
<dbReference type="Gene3D" id="3.40.50.300">
    <property type="entry name" value="P-loop containing nucleotide triphosphate hydrolases"/>
    <property type="match status" value="1"/>
</dbReference>